<feature type="region of interest" description="Disordered" evidence="1">
    <location>
        <begin position="407"/>
        <end position="427"/>
    </location>
</feature>
<organism evidence="3 4">
    <name type="scientific">Dokdonella ginsengisoli</name>
    <dbReference type="NCBI Taxonomy" id="363846"/>
    <lineage>
        <taxon>Bacteria</taxon>
        <taxon>Pseudomonadati</taxon>
        <taxon>Pseudomonadota</taxon>
        <taxon>Gammaproteobacteria</taxon>
        <taxon>Lysobacterales</taxon>
        <taxon>Rhodanobacteraceae</taxon>
        <taxon>Dokdonella</taxon>
    </lineage>
</organism>
<sequence>MTTISGGFVENAQFRGGVDGSLSRVDASAGADRVRSALDSVNSGQLSTQEKNVLMSTIDNLAADGYISDSDANTVVGMIKGFESTGRVFDTIFGGNSGQLNVPQGHQGWTPTDSLRGSLGGAFGGWNPSSVAQAASQFPSNPLFGGLLGFAVDKVVQTFKDALFTGAGQGMLGTCDGSENQQALSKALESADLSKLDPQERAEILSQIGFAALDGHVSGVESRAIIDTLNNAQDIRPQQAGGWEVKQDGGKASIDLGNYMLDMNEGNSEFTLTNKETGEKMRIWGDPHVEIDGKAVGDFYDTMTLNLEDGTKITIHTTPYDKNNNMTLSTELVITKGDQAMVVQGLDQNTLGDLKIGQVQTGGKLVDWANDDGVSIYENGDGAGWLRMNEGGYMTQVDGAFLSTIRGDGNPSQDGNGTPIHTGGNQNGGGFFITPVFNPINLFGGDNGGNNDVTRNAEPRGVPRERPPIR</sequence>
<comment type="caution">
    <text evidence="3">The sequence shown here is derived from an EMBL/GenBank/DDBJ whole genome shotgun (WGS) entry which is preliminary data.</text>
</comment>
<protein>
    <submittedName>
        <fullName evidence="3">DUF1521 domain-containing protein</fullName>
    </submittedName>
</protein>
<dbReference type="RefSeq" id="WP_380022402.1">
    <property type="nucleotide sequence ID" value="NZ_JBHSHD010000015.1"/>
</dbReference>
<evidence type="ECO:0000313" key="3">
    <source>
        <dbReference type="EMBL" id="MFC4822122.1"/>
    </source>
</evidence>
<feature type="region of interest" description="Disordered" evidence="1">
    <location>
        <begin position="444"/>
        <end position="470"/>
    </location>
</feature>
<proteinExistence type="predicted"/>
<gene>
    <name evidence="3" type="ORF">ACFO6Q_17485</name>
</gene>
<dbReference type="InterPro" id="IPR011086">
    <property type="entry name" value="DUF1521"/>
</dbReference>
<feature type="compositionally biased region" description="Basic and acidic residues" evidence="1">
    <location>
        <begin position="455"/>
        <end position="470"/>
    </location>
</feature>
<reference evidence="4" key="1">
    <citation type="journal article" date="2019" name="Int. J. Syst. Evol. Microbiol.">
        <title>The Global Catalogue of Microorganisms (GCM) 10K type strain sequencing project: providing services to taxonomists for standard genome sequencing and annotation.</title>
        <authorList>
            <consortium name="The Broad Institute Genomics Platform"/>
            <consortium name="The Broad Institute Genome Sequencing Center for Infectious Disease"/>
            <person name="Wu L."/>
            <person name="Ma J."/>
        </authorList>
    </citation>
    <scope>NUCLEOTIDE SEQUENCE [LARGE SCALE GENOMIC DNA]</scope>
    <source>
        <strain evidence="4">CCUG 30340</strain>
    </source>
</reference>
<evidence type="ECO:0000313" key="4">
    <source>
        <dbReference type="Proteomes" id="UP001595886"/>
    </source>
</evidence>
<evidence type="ECO:0000259" key="2">
    <source>
        <dbReference type="Pfam" id="PF07481"/>
    </source>
</evidence>
<name>A0ABV9QYH1_9GAMM</name>
<dbReference type="Pfam" id="PF07481">
    <property type="entry name" value="DUF1521"/>
    <property type="match status" value="1"/>
</dbReference>
<dbReference type="Proteomes" id="UP001595886">
    <property type="component" value="Unassembled WGS sequence"/>
</dbReference>
<feature type="domain" description="DUF1521" evidence="2">
    <location>
        <begin position="245"/>
        <end position="394"/>
    </location>
</feature>
<evidence type="ECO:0000256" key="1">
    <source>
        <dbReference type="SAM" id="MobiDB-lite"/>
    </source>
</evidence>
<dbReference type="EMBL" id="JBHSHD010000015">
    <property type="protein sequence ID" value="MFC4822122.1"/>
    <property type="molecule type" value="Genomic_DNA"/>
</dbReference>
<keyword evidence="4" id="KW-1185">Reference proteome</keyword>
<accession>A0ABV9QYH1</accession>